<dbReference type="EMBL" id="CP036426">
    <property type="protein sequence ID" value="QDV38020.1"/>
    <property type="molecule type" value="Genomic_DNA"/>
</dbReference>
<reference evidence="3 4" key="1">
    <citation type="submission" date="2019-02" db="EMBL/GenBank/DDBJ databases">
        <title>Deep-cultivation of Planctomycetes and their phenomic and genomic characterization uncovers novel biology.</title>
        <authorList>
            <person name="Wiegand S."/>
            <person name="Jogler M."/>
            <person name="Boedeker C."/>
            <person name="Pinto D."/>
            <person name="Vollmers J."/>
            <person name="Rivas-Marin E."/>
            <person name="Kohn T."/>
            <person name="Peeters S.H."/>
            <person name="Heuer A."/>
            <person name="Rast P."/>
            <person name="Oberbeckmann S."/>
            <person name="Bunk B."/>
            <person name="Jeske O."/>
            <person name="Meyerdierks A."/>
            <person name="Storesund J.E."/>
            <person name="Kallscheuer N."/>
            <person name="Luecker S."/>
            <person name="Lage O.M."/>
            <person name="Pohl T."/>
            <person name="Merkel B.J."/>
            <person name="Hornburger P."/>
            <person name="Mueller R.-W."/>
            <person name="Bruemmer F."/>
            <person name="Labrenz M."/>
            <person name="Spormann A.M."/>
            <person name="Op den Camp H."/>
            <person name="Overmann J."/>
            <person name="Amann R."/>
            <person name="Jetten M.S.M."/>
            <person name="Mascher T."/>
            <person name="Medema M.H."/>
            <person name="Devos D.P."/>
            <person name="Kaster A.-K."/>
            <person name="Ovreas L."/>
            <person name="Rohde M."/>
            <person name="Galperin M.Y."/>
            <person name="Jogler C."/>
        </authorList>
    </citation>
    <scope>NUCLEOTIDE SEQUENCE [LARGE SCALE GENOMIC DNA]</scope>
    <source>
        <strain evidence="3 4">ElP</strain>
    </source>
</reference>
<dbReference type="KEGG" id="tpla:ElP_59680"/>
<feature type="domain" description="Xylose isomerase-like TIM barrel" evidence="2">
    <location>
        <begin position="22"/>
        <end position="248"/>
    </location>
</feature>
<dbReference type="InterPro" id="IPR036237">
    <property type="entry name" value="Xyl_isomerase-like_sf"/>
</dbReference>
<dbReference type="InterPro" id="IPR013022">
    <property type="entry name" value="Xyl_isomerase-like_TIM-brl"/>
</dbReference>
<dbReference type="SUPFAM" id="SSF51658">
    <property type="entry name" value="Xylose isomerase-like"/>
    <property type="match status" value="1"/>
</dbReference>
<dbReference type="PANTHER" id="PTHR43489">
    <property type="entry name" value="ISOMERASE"/>
    <property type="match status" value="1"/>
</dbReference>
<dbReference type="GO" id="GO:0016853">
    <property type="term" value="F:isomerase activity"/>
    <property type="evidence" value="ECO:0007669"/>
    <property type="project" value="UniProtKB-KW"/>
</dbReference>
<dbReference type="PANTHER" id="PTHR43489:SF7">
    <property type="entry name" value="3-DEHYDRO-D-GULOSIDE 4-EPIMERASE-RELATED"/>
    <property type="match status" value="1"/>
</dbReference>
<keyword evidence="4" id="KW-1185">Reference proteome</keyword>
<dbReference type="Pfam" id="PF01261">
    <property type="entry name" value="AP_endonuc_2"/>
    <property type="match status" value="1"/>
</dbReference>
<name>A0A518HAY6_9BACT</name>
<dbReference type="Proteomes" id="UP000317835">
    <property type="component" value="Chromosome"/>
</dbReference>
<dbReference type="InterPro" id="IPR050417">
    <property type="entry name" value="Sugar_Epim/Isomerase"/>
</dbReference>
<proteinExistence type="predicted"/>
<keyword evidence="1 3" id="KW-0413">Isomerase</keyword>
<sequence length="281" mass="29958">MKIGMNLLLWADAVTPEHDALLEQLKALGFDGVEIPIFDGSDTAPYQRLGKRLEGLGLGATAVTVMGPEVNPISPDASVRSAAVAHLDGVLACCAAAGAEVLCGPIHSALGHFSGEAPTGEEFKFGVDSLRKAAEKAEGHGVMLACEYLNRFENYFLTTAEQTARFVDAVGHPSCRMMYDSFHAHIEEKGQESAIASCGDRIVHAHVSENDRGTPGTGQVDWDGYFGGLKAAGFDGWYTIEAFGRALPALAAATRVWRDLFPDPMGLCRDGLAFITRRTGS</sequence>
<dbReference type="Gene3D" id="3.20.20.150">
    <property type="entry name" value="Divalent-metal-dependent TIM barrel enzymes"/>
    <property type="match status" value="1"/>
</dbReference>
<accession>A0A518HAY6</accession>
<dbReference type="AlphaFoldDB" id="A0A518HAY6"/>
<dbReference type="OrthoDB" id="9814946at2"/>
<protein>
    <submittedName>
        <fullName evidence="3">D-tagatose 3-epimerase</fullName>
        <ecNumber evidence="3">5.3.1.-</ecNumber>
    </submittedName>
</protein>
<evidence type="ECO:0000313" key="3">
    <source>
        <dbReference type="EMBL" id="QDV38020.1"/>
    </source>
</evidence>
<gene>
    <name evidence="3" type="ORF">ElP_59680</name>
</gene>
<dbReference type="EC" id="5.3.1.-" evidence="3"/>
<evidence type="ECO:0000256" key="1">
    <source>
        <dbReference type="ARBA" id="ARBA00023235"/>
    </source>
</evidence>
<evidence type="ECO:0000313" key="4">
    <source>
        <dbReference type="Proteomes" id="UP000317835"/>
    </source>
</evidence>
<dbReference type="RefSeq" id="WP_145276210.1">
    <property type="nucleotide sequence ID" value="NZ_CP036426.1"/>
</dbReference>
<evidence type="ECO:0000259" key="2">
    <source>
        <dbReference type="Pfam" id="PF01261"/>
    </source>
</evidence>
<organism evidence="3 4">
    <name type="scientific">Tautonia plasticadhaerens</name>
    <dbReference type="NCBI Taxonomy" id="2527974"/>
    <lineage>
        <taxon>Bacteria</taxon>
        <taxon>Pseudomonadati</taxon>
        <taxon>Planctomycetota</taxon>
        <taxon>Planctomycetia</taxon>
        <taxon>Isosphaerales</taxon>
        <taxon>Isosphaeraceae</taxon>
        <taxon>Tautonia</taxon>
    </lineage>
</organism>